<evidence type="ECO:0000256" key="6">
    <source>
        <dbReference type="SAM" id="MobiDB-lite"/>
    </source>
</evidence>
<feature type="region of interest" description="Disordered" evidence="6">
    <location>
        <begin position="158"/>
        <end position="213"/>
    </location>
</feature>
<dbReference type="PANTHER" id="PTHR11557:SF0">
    <property type="entry name" value="PORPHOBILINOGEN DEAMINASE"/>
    <property type="match status" value="1"/>
</dbReference>
<feature type="domain" description="Porphobilinogen deaminase N-terminal" evidence="7">
    <location>
        <begin position="7"/>
        <end position="160"/>
    </location>
</feature>
<comment type="similarity">
    <text evidence="2">Belongs to the HMBS family.</text>
</comment>
<feature type="compositionally biased region" description="Basic and acidic residues" evidence="6">
    <location>
        <begin position="158"/>
        <end position="191"/>
    </location>
</feature>
<dbReference type="Gene3D" id="3.30.160.40">
    <property type="entry name" value="Porphobilinogen deaminase, C-terminal domain"/>
    <property type="match status" value="1"/>
</dbReference>
<dbReference type="EC" id="2.5.1.61" evidence="5"/>
<dbReference type="AlphaFoldDB" id="A0ABD6BNP8"/>
<dbReference type="PANTHER" id="PTHR11557">
    <property type="entry name" value="PORPHOBILINOGEN DEAMINASE"/>
    <property type="match status" value="1"/>
</dbReference>
<evidence type="ECO:0000256" key="5">
    <source>
        <dbReference type="NCBIfam" id="TIGR00212"/>
    </source>
</evidence>
<keyword evidence="10" id="KW-1185">Reference proteome</keyword>
<evidence type="ECO:0000259" key="7">
    <source>
        <dbReference type="Pfam" id="PF01379"/>
    </source>
</evidence>
<feature type="domain" description="Porphobilinogen deaminase N-terminal" evidence="7">
    <location>
        <begin position="237"/>
        <end position="287"/>
    </location>
</feature>
<dbReference type="GO" id="GO:0005737">
    <property type="term" value="C:cytoplasm"/>
    <property type="evidence" value="ECO:0007669"/>
    <property type="project" value="UniProtKB-UniRule"/>
</dbReference>
<evidence type="ECO:0000259" key="8">
    <source>
        <dbReference type="Pfam" id="PF03900"/>
    </source>
</evidence>
<keyword evidence="4" id="KW-0627">Porphyrin biosynthesis</keyword>
<dbReference type="SUPFAM" id="SSF53850">
    <property type="entry name" value="Periplasmic binding protein-like II"/>
    <property type="match status" value="2"/>
</dbReference>
<accession>A0ABD6BNP8</accession>
<comment type="caution">
    <text evidence="9">The sequence shown here is derived from an EMBL/GenBank/DDBJ whole genome shotgun (WGS) entry which is preliminary data.</text>
</comment>
<evidence type="ECO:0000256" key="3">
    <source>
        <dbReference type="ARBA" id="ARBA00022679"/>
    </source>
</evidence>
<evidence type="ECO:0000256" key="2">
    <source>
        <dbReference type="ARBA" id="ARBA00005638"/>
    </source>
</evidence>
<dbReference type="SUPFAM" id="SSF54782">
    <property type="entry name" value="Porphobilinogen deaminase (hydroxymethylbilane synthase), C-terminal domain"/>
    <property type="match status" value="1"/>
</dbReference>
<dbReference type="InterPro" id="IPR022417">
    <property type="entry name" value="Porphobilin_deaminase_N"/>
</dbReference>
<evidence type="ECO:0000256" key="4">
    <source>
        <dbReference type="ARBA" id="ARBA00023244"/>
    </source>
</evidence>
<dbReference type="NCBIfam" id="TIGR00212">
    <property type="entry name" value="hemC"/>
    <property type="match status" value="1"/>
</dbReference>
<dbReference type="Proteomes" id="UP001597139">
    <property type="component" value="Unassembled WGS sequence"/>
</dbReference>
<dbReference type="RefSeq" id="WP_267645468.1">
    <property type="nucleotide sequence ID" value="NZ_JANHGR010000001.1"/>
</dbReference>
<reference evidence="9 10" key="1">
    <citation type="journal article" date="2019" name="Int. J. Syst. Evol. Microbiol.">
        <title>The Global Catalogue of Microorganisms (GCM) 10K type strain sequencing project: providing services to taxonomists for standard genome sequencing and annotation.</title>
        <authorList>
            <consortium name="The Broad Institute Genomics Platform"/>
            <consortium name="The Broad Institute Genome Sequencing Center for Infectious Disease"/>
            <person name="Wu L."/>
            <person name="Ma J."/>
        </authorList>
    </citation>
    <scope>NUCLEOTIDE SEQUENCE [LARGE SCALE GENOMIC DNA]</scope>
    <source>
        <strain evidence="9 10">CGMCC 1.12859</strain>
    </source>
</reference>
<dbReference type="GO" id="GO:0006779">
    <property type="term" value="P:porphyrin-containing compound biosynthetic process"/>
    <property type="evidence" value="ECO:0007669"/>
    <property type="project" value="UniProtKB-UniRule"/>
</dbReference>
<evidence type="ECO:0000313" key="9">
    <source>
        <dbReference type="EMBL" id="MFD1566199.1"/>
    </source>
</evidence>
<comment type="cofactor">
    <cofactor evidence="1">
        <name>dipyrromethane</name>
        <dbReference type="ChEBI" id="CHEBI:60342"/>
    </cofactor>
</comment>
<dbReference type="Pfam" id="PF01379">
    <property type="entry name" value="Porphobil_deam"/>
    <property type="match status" value="2"/>
</dbReference>
<dbReference type="InterPro" id="IPR000860">
    <property type="entry name" value="HemC"/>
</dbReference>
<protein>
    <recommendedName>
        <fullName evidence="5">Hydroxymethylbilane synthase</fullName>
        <ecNumber evidence="5">2.5.1.61</ecNumber>
    </recommendedName>
</protein>
<dbReference type="PRINTS" id="PR00151">
    <property type="entry name" value="PORPHBDMNASE"/>
</dbReference>
<gene>
    <name evidence="9" type="primary">hemC</name>
    <name evidence="9" type="ORF">ACFSAU_01720</name>
</gene>
<evidence type="ECO:0000256" key="1">
    <source>
        <dbReference type="ARBA" id="ARBA00001916"/>
    </source>
</evidence>
<dbReference type="InterPro" id="IPR036803">
    <property type="entry name" value="Porphobilinogen_deaminase_C_sf"/>
</dbReference>
<dbReference type="GO" id="GO:0004418">
    <property type="term" value="F:hydroxymethylbilane synthase activity"/>
    <property type="evidence" value="ECO:0007669"/>
    <property type="project" value="UniProtKB-UniRule"/>
</dbReference>
<dbReference type="EMBL" id="JBHUCZ010000001">
    <property type="protein sequence ID" value="MFD1566199.1"/>
    <property type="molecule type" value="Genomic_DNA"/>
</dbReference>
<evidence type="ECO:0000313" key="10">
    <source>
        <dbReference type="Proteomes" id="UP001597139"/>
    </source>
</evidence>
<dbReference type="PROSITE" id="PS00533">
    <property type="entry name" value="PORPHOBILINOGEN_DEAM"/>
    <property type="match status" value="1"/>
</dbReference>
<dbReference type="InterPro" id="IPR022419">
    <property type="entry name" value="Porphobilin_deaminase_cofac_BS"/>
</dbReference>
<dbReference type="Gene3D" id="3.40.190.10">
    <property type="entry name" value="Periplasmic binding protein-like II"/>
    <property type="match status" value="3"/>
</dbReference>
<feature type="domain" description="Porphobilinogen deaminase C-terminal" evidence="8">
    <location>
        <begin position="303"/>
        <end position="370"/>
    </location>
</feature>
<keyword evidence="3 9" id="KW-0808">Transferase</keyword>
<dbReference type="InterPro" id="IPR022418">
    <property type="entry name" value="Porphobilinogen_deaminase_C"/>
</dbReference>
<proteinExistence type="inferred from homology"/>
<dbReference type="Pfam" id="PF03900">
    <property type="entry name" value="Porphobil_deamC"/>
    <property type="match status" value="1"/>
</dbReference>
<sequence>MSTDRTLRLATRGSDLAMRQAAYVKDRVGTRRRPVELVEVETEGDRIQDELIADLGRIGAFVHALDQEVVDGDCDAAVHSMKDMPTEFADGIVVAAVPERAPAGDVLVTKDGKELDDLREGAVVGTSSLRRTAQLLHARPDLDVRPLRGNVDTRIEKLLAPELQREHERRMGTVEEEQKKESSQEMRKYNLDPEGVLDDENEDLSDTEDDDEFDQSVDEWFESLGELERGALGREYDHEYDALVLAEAGLERSGLIHHIGTSRLPKTEFVPAPAQGAVAVTAKDEETVSRLQSRLDHAPTRVAVTVERTVLAELGGGCVAPLGVHATVKGNTVAVRAQVLSTDGTEVVEGTRDLPIENHAEAAAEFAAELAGRGADDLVARAAAENE</sequence>
<name>A0ABD6BNP8_9EURY</name>
<feature type="compositionally biased region" description="Acidic residues" evidence="6">
    <location>
        <begin position="195"/>
        <end position="213"/>
    </location>
</feature>
<organism evidence="9 10">
    <name type="scientific">Halolamina litorea</name>
    <dbReference type="NCBI Taxonomy" id="1515593"/>
    <lineage>
        <taxon>Archaea</taxon>
        <taxon>Methanobacteriati</taxon>
        <taxon>Methanobacteriota</taxon>
        <taxon>Stenosarchaea group</taxon>
        <taxon>Halobacteria</taxon>
        <taxon>Halobacteriales</taxon>
        <taxon>Haloferacaceae</taxon>
    </lineage>
</organism>